<dbReference type="CDD" id="cd16021">
    <property type="entry name" value="ALP_like"/>
    <property type="match status" value="1"/>
</dbReference>
<dbReference type="Gene3D" id="3.40.720.10">
    <property type="entry name" value="Alkaline Phosphatase, subunit A"/>
    <property type="match status" value="1"/>
</dbReference>
<dbReference type="Pfam" id="PF02995">
    <property type="entry name" value="DUF229"/>
    <property type="match status" value="1"/>
</dbReference>
<dbReference type="FunFam" id="3.40.720.10:FF:000017">
    <property type="entry name" value="Predicted protein"/>
    <property type="match status" value="1"/>
</dbReference>
<evidence type="ECO:0000313" key="4">
    <source>
        <dbReference type="Proteomes" id="UP001374579"/>
    </source>
</evidence>
<dbReference type="Proteomes" id="UP001374579">
    <property type="component" value="Unassembled WGS sequence"/>
</dbReference>
<dbReference type="InterPro" id="IPR017850">
    <property type="entry name" value="Alkaline_phosphatase_core_sf"/>
</dbReference>
<dbReference type="SUPFAM" id="SSF53649">
    <property type="entry name" value="Alkaline phosphatase-like"/>
    <property type="match status" value="1"/>
</dbReference>
<dbReference type="GO" id="GO:0005615">
    <property type="term" value="C:extracellular space"/>
    <property type="evidence" value="ECO:0007669"/>
    <property type="project" value="TreeGrafter"/>
</dbReference>
<feature type="transmembrane region" description="Helical" evidence="2">
    <location>
        <begin position="12"/>
        <end position="31"/>
    </location>
</feature>
<evidence type="ECO:0000256" key="2">
    <source>
        <dbReference type="SAM" id="Phobius"/>
    </source>
</evidence>
<dbReference type="EMBL" id="JBAMIC010002554">
    <property type="protein sequence ID" value="KAK7089207.1"/>
    <property type="molecule type" value="Genomic_DNA"/>
</dbReference>
<accession>A0AAN9FZ34</accession>
<protein>
    <submittedName>
        <fullName evidence="3">Uncharacterized protein</fullName>
    </submittedName>
</protein>
<name>A0AAN9FZ34_9CAEN</name>
<keyword evidence="2" id="KW-1133">Transmembrane helix</keyword>
<dbReference type="AlphaFoldDB" id="A0AAN9FZ34"/>
<gene>
    <name evidence="3" type="ORF">V1264_025025</name>
</gene>
<dbReference type="InterPro" id="IPR004245">
    <property type="entry name" value="DUF229"/>
</dbReference>
<proteinExistence type="predicted"/>
<keyword evidence="2" id="KW-0812">Transmembrane</keyword>
<comment type="caution">
    <text evidence="3">The sequence shown here is derived from an EMBL/GenBank/DDBJ whole genome shotgun (WGS) entry which is preliminary data.</text>
</comment>
<evidence type="ECO:0000313" key="3">
    <source>
        <dbReference type="EMBL" id="KAK7089207.1"/>
    </source>
</evidence>
<organism evidence="3 4">
    <name type="scientific">Littorina saxatilis</name>
    <dbReference type="NCBI Taxonomy" id="31220"/>
    <lineage>
        <taxon>Eukaryota</taxon>
        <taxon>Metazoa</taxon>
        <taxon>Spiralia</taxon>
        <taxon>Lophotrochozoa</taxon>
        <taxon>Mollusca</taxon>
        <taxon>Gastropoda</taxon>
        <taxon>Caenogastropoda</taxon>
        <taxon>Littorinimorpha</taxon>
        <taxon>Littorinoidea</taxon>
        <taxon>Littorinidae</taxon>
        <taxon>Littorina</taxon>
    </lineage>
</organism>
<reference evidence="3 4" key="1">
    <citation type="submission" date="2024-02" db="EMBL/GenBank/DDBJ databases">
        <title>Chromosome-scale genome assembly of the rough periwinkle Littorina saxatilis.</title>
        <authorList>
            <person name="De Jode A."/>
            <person name="Faria R."/>
            <person name="Formenti G."/>
            <person name="Sims Y."/>
            <person name="Smith T.P."/>
            <person name="Tracey A."/>
            <person name="Wood J.M.D."/>
            <person name="Zagrodzka Z.B."/>
            <person name="Johannesson K."/>
            <person name="Butlin R.K."/>
            <person name="Leder E.H."/>
        </authorList>
    </citation>
    <scope>NUCLEOTIDE SEQUENCE [LARGE SCALE GENOMIC DNA]</scope>
    <source>
        <strain evidence="3">Snail1</strain>
        <tissue evidence="3">Muscle</tissue>
    </source>
</reference>
<dbReference type="PANTHER" id="PTHR10974">
    <property type="entry name" value="FI08016P-RELATED"/>
    <property type="match status" value="1"/>
</dbReference>
<dbReference type="PANTHER" id="PTHR10974:SF1">
    <property type="entry name" value="FI08016P-RELATED"/>
    <property type="match status" value="1"/>
</dbReference>
<keyword evidence="2" id="KW-0472">Membrane</keyword>
<keyword evidence="4" id="KW-1185">Reference proteome</keyword>
<sequence>MTRSCLPRYNPRRWFVLLLISSMLLLLYRLIQSNVLHHEGSGTYVHTLQDKARSFWRFHKTTGSPGHNAESPIHKTTGSPGQKAESPIHKTTGSPGQKAESPIHKTTGSPGQKAESPIHKTTGSPGQKAESPIHKTTGSPGQKAESPIHKTTGSPGQKAESPIHKTTGSPGQKAESPIHKTTGSPGQKAESPIHKTTGSPGQKAESPIHKTTGSPGQKAESPIHKTTGSPGQKAESPIHKTTGSPGQKAESPIHKTTGSPGQKAESPIHKTTGSPGQKAESPIHKTTGSPGQKAESPIHKTSHKCIHPVLNPSDPSVMAYHMKVGPIKCPSDREDWVYITKGSIHISPRAQKRHGKINCTYKPIVRDGDFAVRRDPVPGVMQDGQPLQTDFFSISCKSESGKSYANVHSAVARNKAVQGRLDRHAAERKKTSSQGLGLSIFMLGFDSMSRMSWFRNLPQTRDYFVHTLEGVELEGYNIVGDGTIAALLPILTGKMEEELPEARKGFPGVTTVDGHPWVWNDFSRHGYVTAWAEDMPRAGTFQYRMLGFKEPPTDHYMRPFYLAAEKENNKKLCLGSTPRHVNFMRWFRNLFDTYRNYPKFFFGFHAELSHGGNNDMQAQDEDVKSFLQGLEESGHLNSTLLILMSDHGARFGHIRATAQGKLEERMPYFSFRFPPWFRRQHPDIMRSLETNVHRLTTPFDVHETFLEVLNYTGSGQADIRHRGVSIFKQIPKDRTCVDAEVTPHWCACLDWETVSQSDSLVLDAARTALTTINELTQKQRGKCAELTISNITRGNRYVCTDEDIRAQDKFLKYWNQYNKNDVDDRFDGMSCRKGISYFQVSFITQPGGGHFEAICYHDVTSGIFRTNSKELSRINKYGSQPACIQRALPHLSPYCYCKEQT</sequence>
<evidence type="ECO:0000256" key="1">
    <source>
        <dbReference type="SAM" id="MobiDB-lite"/>
    </source>
</evidence>
<feature type="region of interest" description="Disordered" evidence="1">
    <location>
        <begin position="60"/>
        <end position="301"/>
    </location>
</feature>